<dbReference type="AlphaFoldDB" id="A0A3M8DV19"/>
<dbReference type="RefSeq" id="WP_122916681.1">
    <property type="nucleotide sequence ID" value="NZ_RHHQ01000004.1"/>
</dbReference>
<sequence length="239" mass="25808">MLDGKDGVSPQDGEAETIRLKFSANLDPLTVQSDSFTVEGFTVESIRATDKGGRIPGETLYRDGERNYITIKVIPRPGTDFEPRVTQKSGATIKDINNVSYDGIRVQATDLAAPVITNAEFIDNGTVGVVDIGDKIKITLSEQVSGNVADLYNDFTLDNSSEAFSFTNNDEFSIDHNVVTVTIQDPTTIAKIWANTSIIITSNASYVSLTDASGNKAKPGKQLDSTPLTIEIEDVPEVN</sequence>
<dbReference type="OrthoDB" id="2886343at2"/>
<proteinExistence type="predicted"/>
<keyword evidence="2" id="KW-1185">Reference proteome</keyword>
<gene>
    <name evidence="1" type="ORF">EDM56_04510</name>
</gene>
<organism evidence="1 2">
    <name type="scientific">Brevibacillus fluminis</name>
    <dbReference type="NCBI Taxonomy" id="511487"/>
    <lineage>
        <taxon>Bacteria</taxon>
        <taxon>Bacillati</taxon>
        <taxon>Bacillota</taxon>
        <taxon>Bacilli</taxon>
        <taxon>Bacillales</taxon>
        <taxon>Paenibacillaceae</taxon>
        <taxon>Brevibacillus</taxon>
    </lineage>
</organism>
<evidence type="ECO:0000313" key="2">
    <source>
        <dbReference type="Proteomes" id="UP000271031"/>
    </source>
</evidence>
<dbReference type="Proteomes" id="UP000271031">
    <property type="component" value="Unassembled WGS sequence"/>
</dbReference>
<protein>
    <submittedName>
        <fullName evidence="1">Uncharacterized protein</fullName>
    </submittedName>
</protein>
<dbReference type="EMBL" id="RHHQ01000004">
    <property type="protein sequence ID" value="RNB92018.1"/>
    <property type="molecule type" value="Genomic_DNA"/>
</dbReference>
<comment type="caution">
    <text evidence="1">The sequence shown here is derived from an EMBL/GenBank/DDBJ whole genome shotgun (WGS) entry which is preliminary data.</text>
</comment>
<accession>A0A3M8DV19</accession>
<reference evidence="1 2" key="1">
    <citation type="submission" date="2018-10" db="EMBL/GenBank/DDBJ databases">
        <title>Phylogenomics of Brevibacillus.</title>
        <authorList>
            <person name="Dunlap C."/>
        </authorList>
    </citation>
    <scope>NUCLEOTIDE SEQUENCE [LARGE SCALE GENOMIC DNA]</scope>
    <source>
        <strain evidence="1 2">JCM 15716</strain>
    </source>
</reference>
<evidence type="ECO:0000313" key="1">
    <source>
        <dbReference type="EMBL" id="RNB92018.1"/>
    </source>
</evidence>
<name>A0A3M8DV19_9BACL</name>